<comment type="caution">
    <text evidence="1">The sequence shown here is derived from an EMBL/GenBank/DDBJ whole genome shotgun (WGS) entry which is preliminary data.</text>
</comment>
<organism evidence="1">
    <name type="scientific">marine sediment metagenome</name>
    <dbReference type="NCBI Taxonomy" id="412755"/>
    <lineage>
        <taxon>unclassified sequences</taxon>
        <taxon>metagenomes</taxon>
        <taxon>ecological metagenomes</taxon>
    </lineage>
</organism>
<accession>A0A0F9D4Z9</accession>
<reference evidence="1" key="1">
    <citation type="journal article" date="2015" name="Nature">
        <title>Complex archaea that bridge the gap between prokaryotes and eukaryotes.</title>
        <authorList>
            <person name="Spang A."/>
            <person name="Saw J.H."/>
            <person name="Jorgensen S.L."/>
            <person name="Zaremba-Niedzwiedzka K."/>
            <person name="Martijn J."/>
            <person name="Lind A.E."/>
            <person name="van Eijk R."/>
            <person name="Schleper C."/>
            <person name="Guy L."/>
            <person name="Ettema T.J."/>
        </authorList>
    </citation>
    <scope>NUCLEOTIDE SEQUENCE</scope>
</reference>
<dbReference type="EMBL" id="LAZR01030416">
    <property type="protein sequence ID" value="KKL56669.1"/>
    <property type="molecule type" value="Genomic_DNA"/>
</dbReference>
<sequence>MEDCPQCGEKTEALHEGYCKPCRDENQRALDEHNARFNWWNSLTDRDRDKLIRRA</sequence>
<evidence type="ECO:0000313" key="1">
    <source>
        <dbReference type="EMBL" id="KKL56669.1"/>
    </source>
</evidence>
<proteinExistence type="predicted"/>
<protein>
    <submittedName>
        <fullName evidence="1">Uncharacterized protein</fullName>
    </submittedName>
</protein>
<dbReference type="AlphaFoldDB" id="A0A0F9D4Z9"/>
<name>A0A0F9D4Z9_9ZZZZ</name>
<gene>
    <name evidence="1" type="ORF">LCGC14_2243080</name>
</gene>